<organism evidence="1 2">
    <name type="scientific">Fistulifera solaris</name>
    <name type="common">Oleaginous diatom</name>
    <dbReference type="NCBI Taxonomy" id="1519565"/>
    <lineage>
        <taxon>Eukaryota</taxon>
        <taxon>Sar</taxon>
        <taxon>Stramenopiles</taxon>
        <taxon>Ochrophyta</taxon>
        <taxon>Bacillariophyta</taxon>
        <taxon>Bacillariophyceae</taxon>
        <taxon>Bacillariophycidae</taxon>
        <taxon>Naviculales</taxon>
        <taxon>Naviculaceae</taxon>
        <taxon>Fistulifera</taxon>
    </lineage>
</organism>
<dbReference type="EMBL" id="BDSP01000279">
    <property type="protein sequence ID" value="GAX28779.1"/>
    <property type="molecule type" value="Genomic_DNA"/>
</dbReference>
<name>A0A1Z5KR73_FISSO</name>
<proteinExistence type="predicted"/>
<dbReference type="Proteomes" id="UP000198406">
    <property type="component" value="Unassembled WGS sequence"/>
</dbReference>
<dbReference type="InParanoid" id="A0A1Z5KR73"/>
<keyword evidence="2" id="KW-1185">Reference proteome</keyword>
<reference evidence="1 2" key="1">
    <citation type="journal article" date="2015" name="Plant Cell">
        <title>Oil accumulation by the oleaginous diatom Fistulifera solaris as revealed by the genome and transcriptome.</title>
        <authorList>
            <person name="Tanaka T."/>
            <person name="Maeda Y."/>
            <person name="Veluchamy A."/>
            <person name="Tanaka M."/>
            <person name="Abida H."/>
            <person name="Marechal E."/>
            <person name="Bowler C."/>
            <person name="Muto M."/>
            <person name="Sunaga Y."/>
            <person name="Tanaka M."/>
            <person name="Yoshino T."/>
            <person name="Taniguchi T."/>
            <person name="Fukuda Y."/>
            <person name="Nemoto M."/>
            <person name="Matsumoto M."/>
            <person name="Wong P.S."/>
            <person name="Aburatani S."/>
            <person name="Fujibuchi W."/>
        </authorList>
    </citation>
    <scope>NUCLEOTIDE SEQUENCE [LARGE SCALE GENOMIC DNA]</scope>
    <source>
        <strain evidence="1 2">JPCC DA0580</strain>
    </source>
</reference>
<dbReference type="PROSITE" id="PS51257">
    <property type="entry name" value="PROKAR_LIPOPROTEIN"/>
    <property type="match status" value="1"/>
</dbReference>
<evidence type="ECO:0000313" key="1">
    <source>
        <dbReference type="EMBL" id="GAX28779.1"/>
    </source>
</evidence>
<gene>
    <name evidence="1" type="ORF">FisN_25Lh163</name>
</gene>
<sequence length="323" mass="37231">MRVIQLIPMLAIGACARQEASLPMQESPLMRFLKHPFGLGIHNPTNPDLQKRQPYSGRNDPLYLQTLNRSRAKEGSLPTEESALVKFLKHPFGLGYKDPVKEHIQEPFRKHIKEPVKKGIKKLEKEDPLHLKSVHRSSAQYGMHPMEEEATSRSSKVPYGFGHGDPVKEHITDPAKRNIIDPVKRSIEHPSDDDLRKLEHDDPLNVDLLNRHDYTSHHGTSPLKRDSAVMRFFKHPFGLGRKDPIQEHITDPVKKNIIEPVKEHVTDPVKEQVRKLEREDPLHLKPLKRKVTKKLTNEGWARGRDPEHDQRFLEIEETLLGTD</sequence>
<dbReference type="AlphaFoldDB" id="A0A1Z5KR73"/>
<comment type="caution">
    <text evidence="1">The sequence shown here is derived from an EMBL/GenBank/DDBJ whole genome shotgun (WGS) entry which is preliminary data.</text>
</comment>
<accession>A0A1Z5KR73</accession>
<protein>
    <submittedName>
        <fullName evidence="1">Uncharacterized protein</fullName>
    </submittedName>
</protein>
<evidence type="ECO:0000313" key="2">
    <source>
        <dbReference type="Proteomes" id="UP000198406"/>
    </source>
</evidence>